<evidence type="ECO:0000256" key="8">
    <source>
        <dbReference type="ARBA" id="ARBA00023180"/>
    </source>
</evidence>
<dbReference type="SUPFAM" id="SSF48726">
    <property type="entry name" value="Immunoglobulin"/>
    <property type="match status" value="1"/>
</dbReference>
<evidence type="ECO:0000256" key="2">
    <source>
        <dbReference type="ARBA" id="ARBA00004308"/>
    </source>
</evidence>
<comment type="caution">
    <text evidence="9">Lacks conserved residue(s) required for the propagation of feature annotation.</text>
</comment>
<evidence type="ECO:0000256" key="4">
    <source>
        <dbReference type="ARBA" id="ARBA00022737"/>
    </source>
</evidence>
<dbReference type="AlphaFoldDB" id="A0A4Z2B6R3"/>
<dbReference type="GO" id="GO:0016192">
    <property type="term" value="P:vesicle-mediated transport"/>
    <property type="evidence" value="ECO:0007669"/>
    <property type="project" value="UniProtKB-ARBA"/>
</dbReference>
<feature type="region of interest" description="Disordered" evidence="10">
    <location>
        <begin position="77"/>
        <end position="99"/>
    </location>
</feature>
<dbReference type="PROSITE" id="PS50835">
    <property type="entry name" value="IG_LIKE"/>
    <property type="match status" value="1"/>
</dbReference>
<evidence type="ECO:0000256" key="6">
    <source>
        <dbReference type="ARBA" id="ARBA00023136"/>
    </source>
</evidence>
<feature type="region of interest" description="Disordered" evidence="10">
    <location>
        <begin position="594"/>
        <end position="613"/>
    </location>
</feature>
<evidence type="ECO:0000256" key="5">
    <source>
        <dbReference type="ARBA" id="ARBA00022989"/>
    </source>
</evidence>
<proteinExistence type="predicted"/>
<comment type="subcellular location">
    <subcellularLocation>
        <location evidence="2">Endomembrane system</location>
    </subcellularLocation>
    <subcellularLocation>
        <location evidence="1">Membrane</location>
        <topology evidence="1">Single-pass membrane protein</topology>
    </subcellularLocation>
</comment>
<dbReference type="InterPro" id="IPR036055">
    <property type="entry name" value="LDL_receptor-like_sf"/>
</dbReference>
<feature type="disulfide bond" evidence="9">
    <location>
        <begin position="244"/>
        <end position="262"/>
    </location>
</feature>
<evidence type="ECO:0000256" key="7">
    <source>
        <dbReference type="ARBA" id="ARBA00023157"/>
    </source>
</evidence>
<dbReference type="Proteomes" id="UP000516260">
    <property type="component" value="Chromosome 7"/>
</dbReference>
<dbReference type="SMART" id="SM00408">
    <property type="entry name" value="IGc2"/>
    <property type="match status" value="1"/>
</dbReference>
<gene>
    <name evidence="12" type="ORF">fugu_006860</name>
</gene>
<keyword evidence="4" id="KW-0677">Repeat</keyword>
<organism evidence="12 13">
    <name type="scientific">Takifugu bimaculatus</name>
    <dbReference type="NCBI Taxonomy" id="433685"/>
    <lineage>
        <taxon>Eukaryota</taxon>
        <taxon>Metazoa</taxon>
        <taxon>Chordata</taxon>
        <taxon>Craniata</taxon>
        <taxon>Vertebrata</taxon>
        <taxon>Euteleostomi</taxon>
        <taxon>Actinopterygii</taxon>
        <taxon>Neopterygii</taxon>
        <taxon>Teleostei</taxon>
        <taxon>Neoteleostei</taxon>
        <taxon>Acanthomorphata</taxon>
        <taxon>Eupercaria</taxon>
        <taxon>Tetraodontiformes</taxon>
        <taxon>Tetradontoidea</taxon>
        <taxon>Tetraodontidae</taxon>
        <taxon>Takifugu</taxon>
    </lineage>
</organism>
<protein>
    <recommendedName>
        <fullName evidence="11">Ig-like domain-containing protein</fullName>
    </recommendedName>
</protein>
<keyword evidence="13" id="KW-1185">Reference proteome</keyword>
<comment type="caution">
    <text evidence="12">The sequence shown here is derived from an EMBL/GenBank/DDBJ whole genome shotgun (WGS) entry which is preliminary data.</text>
</comment>
<dbReference type="CDD" id="cd00112">
    <property type="entry name" value="LDLa"/>
    <property type="match status" value="4"/>
</dbReference>
<keyword evidence="5" id="KW-1133">Transmembrane helix</keyword>
<feature type="disulfide bond" evidence="9">
    <location>
        <begin position="237"/>
        <end position="249"/>
    </location>
</feature>
<name>A0A4Z2B6R3_9TELE</name>
<dbReference type="InterPro" id="IPR003599">
    <property type="entry name" value="Ig_sub"/>
</dbReference>
<feature type="disulfide bond" evidence="9">
    <location>
        <begin position="305"/>
        <end position="317"/>
    </location>
</feature>
<dbReference type="InterPro" id="IPR003598">
    <property type="entry name" value="Ig_sub2"/>
</dbReference>
<dbReference type="InterPro" id="IPR023415">
    <property type="entry name" value="LDLR_class-A_CS"/>
</dbReference>
<feature type="region of interest" description="Disordered" evidence="10">
    <location>
        <begin position="269"/>
        <end position="291"/>
    </location>
</feature>
<feature type="domain" description="Ig-like" evidence="11">
    <location>
        <begin position="426"/>
        <end position="503"/>
    </location>
</feature>
<evidence type="ECO:0000256" key="10">
    <source>
        <dbReference type="SAM" id="MobiDB-lite"/>
    </source>
</evidence>
<dbReference type="Pfam" id="PF00057">
    <property type="entry name" value="Ldl_recept_a"/>
    <property type="match status" value="4"/>
</dbReference>
<keyword evidence="3" id="KW-0812">Transmembrane</keyword>
<feature type="disulfide bond" evidence="9">
    <location>
        <begin position="312"/>
        <end position="330"/>
    </location>
</feature>
<feature type="disulfide bond" evidence="9">
    <location>
        <begin position="352"/>
        <end position="370"/>
    </location>
</feature>
<evidence type="ECO:0000256" key="9">
    <source>
        <dbReference type="PROSITE-ProRule" id="PRU00124"/>
    </source>
</evidence>
<dbReference type="InterPro" id="IPR036179">
    <property type="entry name" value="Ig-like_dom_sf"/>
</dbReference>
<keyword evidence="8" id="KW-0325">Glycoprotein</keyword>
<dbReference type="SUPFAM" id="SSF57424">
    <property type="entry name" value="LDL receptor-like module"/>
    <property type="match status" value="4"/>
</dbReference>
<dbReference type="PRINTS" id="PR00261">
    <property type="entry name" value="LDLRECEPTOR"/>
</dbReference>
<dbReference type="GO" id="GO:0012505">
    <property type="term" value="C:endomembrane system"/>
    <property type="evidence" value="ECO:0007669"/>
    <property type="project" value="UniProtKB-SubCell"/>
</dbReference>
<dbReference type="Gene3D" id="4.10.400.10">
    <property type="entry name" value="Low-density Lipoprotein Receptor"/>
    <property type="match status" value="4"/>
</dbReference>
<feature type="disulfide bond" evidence="9">
    <location>
        <begin position="364"/>
        <end position="379"/>
    </location>
</feature>
<dbReference type="PANTHER" id="PTHR24270">
    <property type="entry name" value="LOW-DENSITY LIPOPROTEIN RECEPTOR-RELATED"/>
    <property type="match status" value="1"/>
</dbReference>
<feature type="disulfide bond" evidence="9">
    <location>
        <begin position="408"/>
        <end position="423"/>
    </location>
</feature>
<feature type="disulfide bond" evidence="9">
    <location>
        <begin position="345"/>
        <end position="357"/>
    </location>
</feature>
<dbReference type="FunFam" id="2.60.40.10:FF:000349">
    <property type="entry name" value="Basement membrane-specific heparan sulfate proteoglycan core protein"/>
    <property type="match status" value="1"/>
</dbReference>
<evidence type="ECO:0000256" key="3">
    <source>
        <dbReference type="ARBA" id="ARBA00022692"/>
    </source>
</evidence>
<dbReference type="InterPro" id="IPR050685">
    <property type="entry name" value="LDLR"/>
</dbReference>
<dbReference type="SMART" id="SM00192">
    <property type="entry name" value="LDLa"/>
    <property type="match status" value="4"/>
</dbReference>
<dbReference type="Gene3D" id="2.60.40.10">
    <property type="entry name" value="Immunoglobulins"/>
    <property type="match status" value="1"/>
</dbReference>
<reference evidence="12 13" key="1">
    <citation type="submission" date="2019-04" db="EMBL/GenBank/DDBJ databases">
        <title>The sequence and de novo assembly of Takifugu bimaculatus genome using PacBio and Hi-C technologies.</title>
        <authorList>
            <person name="Xu P."/>
            <person name="Liu B."/>
            <person name="Zhou Z."/>
        </authorList>
    </citation>
    <scope>NUCLEOTIDE SEQUENCE [LARGE SCALE GENOMIC DNA]</scope>
    <source>
        <strain evidence="12">TB-2018</strain>
        <tissue evidence="12">Muscle</tissue>
    </source>
</reference>
<keyword evidence="7 9" id="KW-1015">Disulfide bond</keyword>
<evidence type="ECO:0000259" key="11">
    <source>
        <dbReference type="PROSITE" id="PS50835"/>
    </source>
</evidence>
<evidence type="ECO:0000313" key="13">
    <source>
        <dbReference type="Proteomes" id="UP000516260"/>
    </source>
</evidence>
<dbReference type="SMART" id="SM00409">
    <property type="entry name" value="IG"/>
    <property type="match status" value="1"/>
</dbReference>
<dbReference type="Pfam" id="PF13927">
    <property type="entry name" value="Ig_3"/>
    <property type="match status" value="1"/>
</dbReference>
<dbReference type="PROSITE" id="PS50068">
    <property type="entry name" value="LDLRA_2"/>
    <property type="match status" value="4"/>
</dbReference>
<keyword evidence="6" id="KW-0472">Membrane</keyword>
<dbReference type="InterPro" id="IPR007110">
    <property type="entry name" value="Ig-like_dom"/>
</dbReference>
<dbReference type="FunFam" id="4.10.400.10:FF:000058">
    <property type="entry name" value="Basement membrane-specific heparan sulfate proteoglycan core protein"/>
    <property type="match status" value="1"/>
</dbReference>
<dbReference type="CDD" id="cd05743">
    <property type="entry name" value="Ig_Perlecan_like"/>
    <property type="match status" value="1"/>
</dbReference>
<feature type="disulfide bond" evidence="9">
    <location>
        <begin position="256"/>
        <end position="271"/>
    </location>
</feature>
<sequence>MRTFDVATLLPPHPGLETVVRAQTRAGRVQPTLGDPQFPPPVRSGERLKQTRPHVSVFIDDTQLFLDPAASCSVTRRVEKRRKRGRKEAGKDGTARDGTVWAGPSGLEAALVSYMVPNIALVNFTDSLVFGPELEDIYSVAFSEVSEAVVDTLESEYNRIPGTQTVNVVIIKKLVREDGVDVFVELDVGSHSNNDDEQIRSVLYGVVKEGAIASYVTSVQGFQFRRLGEVRPMIRACMADEHRCGDGTCILMEYLCDNRPDCRDMSDEANCEPKPGPPPVLTTPPTTTTTAAKKPLVRPDLAAPCRVDQSTCLSGECIPQDYICDGERDCADGSDELRCGTPSPCEPNEFRCKNGHCALKLWRCDGDNDCEDNSDETGCPTGKPGDHCAPEQFECTSDRTCIPASYQCDEELDCPDHSDEYGCTPPSVTSTPEESVQAARGSTVTFTCQAVGVPMPIITWRLNWGHIPASARISMTSKDGRGTLTIRDVKEADQGAYTCEAINAKGLVFGIPDGVLTLTSTSNPGTERDGGFGNVCGQLLTGLVSPAGNCPEGHFTVEGRCVSCFCAGITKNCKNTGRYRNHVSLRFTAEDDFKGTETPHNAAEKSLKVPDRI</sequence>
<evidence type="ECO:0000256" key="1">
    <source>
        <dbReference type="ARBA" id="ARBA00004167"/>
    </source>
</evidence>
<dbReference type="PROSITE" id="PS01209">
    <property type="entry name" value="LDLRA_1"/>
    <property type="match status" value="2"/>
</dbReference>
<dbReference type="InterPro" id="IPR002172">
    <property type="entry name" value="LDrepeatLR_classA_rpt"/>
</dbReference>
<evidence type="ECO:0000313" key="12">
    <source>
        <dbReference type="EMBL" id="TNM86630.1"/>
    </source>
</evidence>
<dbReference type="GO" id="GO:0005886">
    <property type="term" value="C:plasma membrane"/>
    <property type="evidence" value="ECO:0007669"/>
    <property type="project" value="TreeGrafter"/>
</dbReference>
<accession>A0A4Z2B6R3</accession>
<dbReference type="EMBL" id="SWLE01000020">
    <property type="protein sequence ID" value="TNM86630.1"/>
    <property type="molecule type" value="Genomic_DNA"/>
</dbReference>
<dbReference type="InterPro" id="IPR013783">
    <property type="entry name" value="Ig-like_fold"/>
</dbReference>
<dbReference type="FunFam" id="4.10.400.10:FF:000065">
    <property type="entry name" value="Transmembrane protease serine 7"/>
    <property type="match status" value="1"/>
</dbReference>
<feature type="disulfide bond" evidence="9">
    <location>
        <begin position="324"/>
        <end position="339"/>
    </location>
</feature>